<evidence type="ECO:0000259" key="2">
    <source>
        <dbReference type="Pfam" id="PF08450"/>
    </source>
</evidence>
<comment type="similarity">
    <text evidence="1">Belongs to the SMP-30/CGR1 family.</text>
</comment>
<evidence type="ECO:0000313" key="7">
    <source>
        <dbReference type="EMBL" id="CAB4988912.1"/>
    </source>
</evidence>
<dbReference type="EMBL" id="CAFBQM010000007">
    <property type="protein sequence ID" value="CAB5054550.1"/>
    <property type="molecule type" value="Genomic_DNA"/>
</dbReference>
<dbReference type="InterPro" id="IPR005511">
    <property type="entry name" value="SMP-30"/>
</dbReference>
<dbReference type="EMBL" id="CAFAAU010000010">
    <property type="protein sequence ID" value="CAB4803191.1"/>
    <property type="molecule type" value="Genomic_DNA"/>
</dbReference>
<dbReference type="EMBL" id="CAFBOQ010000028">
    <property type="protein sequence ID" value="CAB4988912.1"/>
    <property type="molecule type" value="Genomic_DNA"/>
</dbReference>
<organism evidence="6">
    <name type="scientific">freshwater metagenome</name>
    <dbReference type="NCBI Taxonomy" id="449393"/>
    <lineage>
        <taxon>unclassified sequences</taxon>
        <taxon>metagenomes</taxon>
        <taxon>ecological metagenomes</taxon>
    </lineage>
</organism>
<gene>
    <name evidence="3" type="ORF">UFOPK2627_00480</name>
    <name evidence="4" type="ORF">UFOPK2879_01120</name>
    <name evidence="5" type="ORF">UFOPK3078_00498</name>
    <name evidence="6" type="ORF">UFOPK3288_00717</name>
    <name evidence="7" type="ORF">UFOPK3990_00949</name>
    <name evidence="8" type="ORF">UFOPK4245_00817</name>
    <name evidence="9" type="ORF">UFOPK4337_00334</name>
</gene>
<evidence type="ECO:0000313" key="8">
    <source>
        <dbReference type="EMBL" id="CAB5049649.1"/>
    </source>
</evidence>
<dbReference type="GO" id="GO:0019853">
    <property type="term" value="P:L-ascorbic acid biosynthetic process"/>
    <property type="evidence" value="ECO:0007669"/>
    <property type="project" value="TreeGrafter"/>
</dbReference>
<evidence type="ECO:0000313" key="6">
    <source>
        <dbReference type="EMBL" id="CAB4854491.1"/>
    </source>
</evidence>
<proteinExistence type="inferred from homology"/>
<dbReference type="EMBL" id="CAFBLC010000019">
    <property type="protein sequence ID" value="CAB4854491.1"/>
    <property type="molecule type" value="Genomic_DNA"/>
</dbReference>
<dbReference type="GO" id="GO:0005509">
    <property type="term" value="F:calcium ion binding"/>
    <property type="evidence" value="ECO:0007669"/>
    <property type="project" value="TreeGrafter"/>
</dbReference>
<name>A0A6J7CAT4_9ZZZZ</name>
<dbReference type="PRINTS" id="PR01790">
    <property type="entry name" value="SMP30FAMILY"/>
</dbReference>
<sequence length="282" mass="30713">MKAATTFKGIAFPEALRWHAGELWFSDVLAGVVYRGDITTGQLHTEAEISPVVSGLGWLRTGELLVVDCVKRAVVRKELDGQLSMHSDLSSHWEFSANDMLVDSDETVWVGTYGFNPEKDSPVSADLARIAHGIVSFPVSGLVFANGIARIDEERIVVAETFADRISIIQTSGEIKVLKQIQLPSNATPDGLVVDNQGFAWVASAYGQAILRVNLETGEAERAIEIPDRGVYDCTFGGENLDKLYVATSDTDETHVLRDLPGEILCFDLTLEFPGVQGMGNK</sequence>
<dbReference type="PANTHER" id="PTHR10907">
    <property type="entry name" value="REGUCALCIN"/>
    <property type="match status" value="1"/>
</dbReference>
<dbReference type="EMBL" id="CAEZYA010000009">
    <property type="protein sequence ID" value="CAB4700792.1"/>
    <property type="molecule type" value="Genomic_DNA"/>
</dbReference>
<dbReference type="AlphaFoldDB" id="A0A6J7CAT4"/>
<evidence type="ECO:0000256" key="1">
    <source>
        <dbReference type="ARBA" id="ARBA00008853"/>
    </source>
</evidence>
<dbReference type="SUPFAM" id="SSF63829">
    <property type="entry name" value="Calcium-dependent phosphotriesterase"/>
    <property type="match status" value="1"/>
</dbReference>
<accession>A0A6J7CAT4</accession>
<evidence type="ECO:0000313" key="5">
    <source>
        <dbReference type="EMBL" id="CAB4803191.1"/>
    </source>
</evidence>
<evidence type="ECO:0000313" key="3">
    <source>
        <dbReference type="EMBL" id="CAB4700792.1"/>
    </source>
</evidence>
<dbReference type="GO" id="GO:0004341">
    <property type="term" value="F:gluconolactonase activity"/>
    <property type="evidence" value="ECO:0007669"/>
    <property type="project" value="TreeGrafter"/>
</dbReference>
<dbReference type="PANTHER" id="PTHR10907:SF47">
    <property type="entry name" value="REGUCALCIN"/>
    <property type="match status" value="1"/>
</dbReference>
<protein>
    <submittedName>
        <fullName evidence="6">Unannotated protein</fullName>
    </submittedName>
</protein>
<dbReference type="Pfam" id="PF08450">
    <property type="entry name" value="SGL"/>
    <property type="match status" value="1"/>
</dbReference>
<feature type="domain" description="SMP-30/Gluconolactonase/LRE-like region" evidence="2">
    <location>
        <begin position="12"/>
        <end position="249"/>
    </location>
</feature>
<dbReference type="InterPro" id="IPR011042">
    <property type="entry name" value="6-blade_b-propeller_TolB-like"/>
</dbReference>
<dbReference type="InterPro" id="IPR013658">
    <property type="entry name" value="SGL"/>
</dbReference>
<dbReference type="Gene3D" id="2.120.10.30">
    <property type="entry name" value="TolB, C-terminal domain"/>
    <property type="match status" value="1"/>
</dbReference>
<evidence type="ECO:0000313" key="9">
    <source>
        <dbReference type="EMBL" id="CAB5054550.1"/>
    </source>
</evidence>
<reference evidence="6" key="1">
    <citation type="submission" date="2020-05" db="EMBL/GenBank/DDBJ databases">
        <authorList>
            <person name="Chiriac C."/>
            <person name="Salcher M."/>
            <person name="Ghai R."/>
            <person name="Kavagutti S V."/>
        </authorList>
    </citation>
    <scope>NUCLEOTIDE SEQUENCE</scope>
</reference>
<evidence type="ECO:0000313" key="4">
    <source>
        <dbReference type="EMBL" id="CAB4773026.1"/>
    </source>
</evidence>
<dbReference type="EMBL" id="CAEZZN010000048">
    <property type="protein sequence ID" value="CAB4773026.1"/>
    <property type="molecule type" value="Genomic_DNA"/>
</dbReference>
<dbReference type="EMBL" id="CAFBQD010000019">
    <property type="protein sequence ID" value="CAB5049649.1"/>
    <property type="molecule type" value="Genomic_DNA"/>
</dbReference>